<name>B0D2A0_LACBS</name>
<dbReference type="RefSeq" id="XP_001878368.1">
    <property type="nucleotide sequence ID" value="XM_001878333.1"/>
</dbReference>
<proteinExistence type="predicted"/>
<protein>
    <submittedName>
        <fullName evidence="1">Predicted protein</fullName>
    </submittedName>
</protein>
<accession>B0D2A0</accession>
<evidence type="ECO:0000313" key="2">
    <source>
        <dbReference type="Proteomes" id="UP000001194"/>
    </source>
</evidence>
<dbReference type="AlphaFoldDB" id="B0D2A0"/>
<gene>
    <name evidence="1" type="ORF">LACBIDRAFT_315388</name>
</gene>
<dbReference type="EMBL" id="DS547096">
    <property type="protein sequence ID" value="EDR11067.1"/>
    <property type="molecule type" value="Genomic_DNA"/>
</dbReference>
<evidence type="ECO:0000313" key="1">
    <source>
        <dbReference type="EMBL" id="EDR11067.1"/>
    </source>
</evidence>
<keyword evidence="2" id="KW-1185">Reference proteome</keyword>
<dbReference type="Proteomes" id="UP000001194">
    <property type="component" value="Unassembled WGS sequence"/>
</dbReference>
<sequence length="57" mass="5790">MLPTPPTKHPCTAAIVYAPSGVSTLSPMTCSSPIPTAESRFALGLGSMIHGSESSES</sequence>
<dbReference type="HOGENOM" id="CLU_2996855_0_0_1"/>
<dbReference type="GeneID" id="6073673"/>
<dbReference type="InParanoid" id="B0D2A0"/>
<dbReference type="KEGG" id="lbc:LACBIDRAFT_315388"/>
<organism evidence="2">
    <name type="scientific">Laccaria bicolor (strain S238N-H82 / ATCC MYA-4686)</name>
    <name type="common">Bicoloured deceiver</name>
    <name type="synonym">Laccaria laccata var. bicolor</name>
    <dbReference type="NCBI Taxonomy" id="486041"/>
    <lineage>
        <taxon>Eukaryota</taxon>
        <taxon>Fungi</taxon>
        <taxon>Dikarya</taxon>
        <taxon>Basidiomycota</taxon>
        <taxon>Agaricomycotina</taxon>
        <taxon>Agaricomycetes</taxon>
        <taxon>Agaricomycetidae</taxon>
        <taxon>Agaricales</taxon>
        <taxon>Agaricineae</taxon>
        <taxon>Hydnangiaceae</taxon>
        <taxon>Laccaria</taxon>
    </lineage>
</organism>
<reference evidence="1 2" key="1">
    <citation type="journal article" date="2008" name="Nature">
        <title>The genome of Laccaria bicolor provides insights into mycorrhizal symbiosis.</title>
        <authorList>
            <person name="Martin F."/>
            <person name="Aerts A."/>
            <person name="Ahren D."/>
            <person name="Brun A."/>
            <person name="Danchin E.G.J."/>
            <person name="Duchaussoy F."/>
            <person name="Gibon J."/>
            <person name="Kohler A."/>
            <person name="Lindquist E."/>
            <person name="Pereda V."/>
            <person name="Salamov A."/>
            <person name="Shapiro H.J."/>
            <person name="Wuyts J."/>
            <person name="Blaudez D."/>
            <person name="Buee M."/>
            <person name="Brokstein P."/>
            <person name="Canbaeck B."/>
            <person name="Cohen D."/>
            <person name="Courty P.E."/>
            <person name="Coutinho P.M."/>
            <person name="Delaruelle C."/>
            <person name="Detter J.C."/>
            <person name="Deveau A."/>
            <person name="DiFazio S."/>
            <person name="Duplessis S."/>
            <person name="Fraissinet-Tachet L."/>
            <person name="Lucic E."/>
            <person name="Frey-Klett P."/>
            <person name="Fourrey C."/>
            <person name="Feussner I."/>
            <person name="Gay G."/>
            <person name="Grimwood J."/>
            <person name="Hoegger P.J."/>
            <person name="Jain P."/>
            <person name="Kilaru S."/>
            <person name="Labbe J."/>
            <person name="Lin Y.C."/>
            <person name="Legue V."/>
            <person name="Le Tacon F."/>
            <person name="Marmeisse R."/>
            <person name="Melayah D."/>
            <person name="Montanini B."/>
            <person name="Muratet M."/>
            <person name="Nehls U."/>
            <person name="Niculita-Hirzel H."/>
            <person name="Oudot-Le Secq M.P."/>
            <person name="Peter M."/>
            <person name="Quesneville H."/>
            <person name="Rajashekar B."/>
            <person name="Reich M."/>
            <person name="Rouhier N."/>
            <person name="Schmutz J."/>
            <person name="Yin T."/>
            <person name="Chalot M."/>
            <person name="Henrissat B."/>
            <person name="Kuees U."/>
            <person name="Lucas S."/>
            <person name="Van de Peer Y."/>
            <person name="Podila G.K."/>
            <person name="Polle A."/>
            <person name="Pukkila P.J."/>
            <person name="Richardson P.M."/>
            <person name="Rouze P."/>
            <person name="Sanders I.R."/>
            <person name="Stajich J.E."/>
            <person name="Tunlid A."/>
            <person name="Tuskan G."/>
            <person name="Grigoriev I.V."/>
        </authorList>
    </citation>
    <scope>NUCLEOTIDE SEQUENCE [LARGE SCALE GENOMIC DNA]</scope>
    <source>
        <strain evidence="2">S238N-H82 / ATCC MYA-4686</strain>
    </source>
</reference>